<evidence type="ECO:0000256" key="1">
    <source>
        <dbReference type="ARBA" id="ARBA00006484"/>
    </source>
</evidence>
<protein>
    <submittedName>
        <fullName evidence="4">Sulfoacetaldehyde reductase</fullName>
        <ecNumber evidence="4">1.1.1.313</ecNumber>
    </submittedName>
</protein>
<dbReference type="PIRSF" id="PIRSF000126">
    <property type="entry name" value="11-beta-HSD1"/>
    <property type="match status" value="1"/>
</dbReference>
<dbReference type="GO" id="GO:0016020">
    <property type="term" value="C:membrane"/>
    <property type="evidence" value="ECO:0007669"/>
    <property type="project" value="TreeGrafter"/>
</dbReference>
<comment type="similarity">
    <text evidence="1">Belongs to the short-chain dehydrogenases/reductases (SDR) family.</text>
</comment>
<evidence type="ECO:0000256" key="2">
    <source>
        <dbReference type="ARBA" id="ARBA00023002"/>
    </source>
</evidence>
<dbReference type="InterPro" id="IPR057326">
    <property type="entry name" value="KR_dom"/>
</dbReference>
<dbReference type="PANTHER" id="PTHR44196:SF2">
    <property type="entry name" value="SHORT-CHAIN DEHYDROGENASE-RELATED"/>
    <property type="match status" value="1"/>
</dbReference>
<dbReference type="Pfam" id="PF00106">
    <property type="entry name" value="adh_short"/>
    <property type="match status" value="1"/>
</dbReference>
<dbReference type="EMBL" id="MLJW01000001">
    <property type="protein sequence ID" value="OIR19419.1"/>
    <property type="molecule type" value="Genomic_DNA"/>
</dbReference>
<dbReference type="EC" id="1.1.1.313" evidence="4"/>
<dbReference type="PANTHER" id="PTHR44196">
    <property type="entry name" value="DEHYDROGENASE/REDUCTASE SDR FAMILY MEMBER 7B"/>
    <property type="match status" value="1"/>
</dbReference>
<dbReference type="SMART" id="SM00822">
    <property type="entry name" value="PKS_KR"/>
    <property type="match status" value="1"/>
</dbReference>
<accession>A0A1J5TGZ2</accession>
<dbReference type="SUPFAM" id="SSF51735">
    <property type="entry name" value="NAD(P)-binding Rossmann-fold domains"/>
    <property type="match status" value="1"/>
</dbReference>
<dbReference type="PRINTS" id="PR00081">
    <property type="entry name" value="GDHRDH"/>
</dbReference>
<organism evidence="4">
    <name type="scientific">mine drainage metagenome</name>
    <dbReference type="NCBI Taxonomy" id="410659"/>
    <lineage>
        <taxon>unclassified sequences</taxon>
        <taxon>metagenomes</taxon>
        <taxon>ecological metagenomes</taxon>
    </lineage>
</organism>
<comment type="caution">
    <text evidence="4">The sequence shown here is derived from an EMBL/GenBank/DDBJ whole genome shotgun (WGS) entry which is preliminary data.</text>
</comment>
<dbReference type="AlphaFoldDB" id="A0A1J5TGZ2"/>
<evidence type="ECO:0000259" key="3">
    <source>
        <dbReference type="SMART" id="SM00822"/>
    </source>
</evidence>
<feature type="domain" description="Ketoreductase" evidence="3">
    <location>
        <begin position="4"/>
        <end position="185"/>
    </location>
</feature>
<dbReference type="GO" id="GO:0016491">
    <property type="term" value="F:oxidoreductase activity"/>
    <property type="evidence" value="ECO:0007669"/>
    <property type="project" value="UniProtKB-KW"/>
</dbReference>
<sequence>MSRKTAVITGASSGIGLELARLFAADGYDLVVSARREERLRQLADELRDACGTAVHIVPLDIAQPGAADALWQAIVAIAPEVEVLVNNAGVGDAGPFALERPEAIERMIQLNISALTSLTRHALPGMIERGHGRILNVASLAGLQPGGPGMSVYYASKSYVLAFSRGIRRELRDSGVSVTALCPGPTSTEFEETAGAQRTLLFRWTRPMAASAVALAGYRAMQRGRGVAVPGLLNKLLAAGARLSPAAIALEVNRFLLAERR</sequence>
<evidence type="ECO:0000313" key="4">
    <source>
        <dbReference type="EMBL" id="OIR19419.1"/>
    </source>
</evidence>
<dbReference type="Gene3D" id="3.40.50.720">
    <property type="entry name" value="NAD(P)-binding Rossmann-like Domain"/>
    <property type="match status" value="1"/>
</dbReference>
<dbReference type="InterPro" id="IPR036291">
    <property type="entry name" value="NAD(P)-bd_dom_sf"/>
</dbReference>
<name>A0A1J5TGZ2_9ZZZZ</name>
<gene>
    <name evidence="4" type="primary">isfD_1</name>
    <name evidence="4" type="ORF">GALL_02990</name>
</gene>
<reference evidence="4" key="1">
    <citation type="submission" date="2016-10" db="EMBL/GenBank/DDBJ databases">
        <title>Sequence of Gallionella enrichment culture.</title>
        <authorList>
            <person name="Poehlein A."/>
            <person name="Muehling M."/>
            <person name="Daniel R."/>
        </authorList>
    </citation>
    <scope>NUCLEOTIDE SEQUENCE</scope>
</reference>
<keyword evidence="2 4" id="KW-0560">Oxidoreductase</keyword>
<proteinExistence type="inferred from homology"/>
<dbReference type="InterPro" id="IPR002347">
    <property type="entry name" value="SDR_fam"/>
</dbReference>
<dbReference type="PRINTS" id="PR00080">
    <property type="entry name" value="SDRFAMILY"/>
</dbReference>